<organism evidence="5 6">
    <name type="scientific">Apiospora aurea</name>
    <dbReference type="NCBI Taxonomy" id="335848"/>
    <lineage>
        <taxon>Eukaryota</taxon>
        <taxon>Fungi</taxon>
        <taxon>Dikarya</taxon>
        <taxon>Ascomycota</taxon>
        <taxon>Pezizomycotina</taxon>
        <taxon>Sordariomycetes</taxon>
        <taxon>Xylariomycetidae</taxon>
        <taxon>Amphisphaeriales</taxon>
        <taxon>Apiosporaceae</taxon>
        <taxon>Apiospora</taxon>
    </lineage>
</organism>
<evidence type="ECO:0000313" key="5">
    <source>
        <dbReference type="EMBL" id="KAK7962498.1"/>
    </source>
</evidence>
<dbReference type="InterPro" id="IPR002018">
    <property type="entry name" value="CarbesteraseB"/>
</dbReference>
<dbReference type="InterPro" id="IPR019826">
    <property type="entry name" value="Carboxylesterase_B_AS"/>
</dbReference>
<protein>
    <recommendedName>
        <fullName evidence="3">Carboxylic ester hydrolase</fullName>
        <ecNumber evidence="3">3.1.1.-</ecNumber>
    </recommendedName>
</protein>
<dbReference type="InterPro" id="IPR029058">
    <property type="entry name" value="AB_hydrolase_fold"/>
</dbReference>
<dbReference type="PROSITE" id="PS51257">
    <property type="entry name" value="PROKAR_LIPOPROTEIN"/>
    <property type="match status" value="1"/>
</dbReference>
<keyword evidence="6" id="KW-1185">Reference proteome</keyword>
<proteinExistence type="inferred from homology"/>
<evidence type="ECO:0000256" key="2">
    <source>
        <dbReference type="ARBA" id="ARBA00022801"/>
    </source>
</evidence>
<name>A0ABR1QRC9_9PEZI</name>
<dbReference type="Proteomes" id="UP001391051">
    <property type="component" value="Unassembled WGS sequence"/>
</dbReference>
<evidence type="ECO:0000256" key="1">
    <source>
        <dbReference type="ARBA" id="ARBA00005964"/>
    </source>
</evidence>
<dbReference type="SUPFAM" id="SSF53474">
    <property type="entry name" value="alpha/beta-Hydrolases"/>
    <property type="match status" value="1"/>
</dbReference>
<evidence type="ECO:0000259" key="4">
    <source>
        <dbReference type="Pfam" id="PF00135"/>
    </source>
</evidence>
<dbReference type="PANTHER" id="PTHR11559">
    <property type="entry name" value="CARBOXYLESTERASE"/>
    <property type="match status" value="1"/>
</dbReference>
<sequence length="540" mass="59115">MRANFVLVALSLSVSCTLGVQNVVRTNCGVYNGRNSAKDGTTRWLGMRYAAPPVGDLRFEAPQDPQCVDGIQEAFRHRKYCLATGASPKDTQTSEDCLFLDVYAPTNASTSSRLPVFFFIQGGGFNANANPNLEGRRLIQASNHSIVVVTFNYRVGPYGFITDGDEISPNNGLLDQRKALQWVQTNIAKFGGDPGHVVLGGASAGAASISLQLAAYGGQDYGLFHGAAAESISFATVLTVEQSQYQYDNFTHRLGCAHGQNSNFTSSLACLRSKTVAQLQAKNHNIPYPGASGPPLYMWNPVVDGDLLRDVTYNLYAQGDFVKVPMLIGDDTNGGTVFTPRNTSTLRQSDEFLHNQFPYLQTDQLSTINKLYPNSNASCPAAGCYWRQVSDAYGDMRYMCPGLYISSELEHRGVRGTWNYRYDVRDPAQVQEGLGVPHVVEVSAIFGPQNGTGGAPASYLPGGINAHIVPVIQGYWTSFIRSLDPNKYRYPGSARWDPWTESGRQRLLFQTEGVTAMETVDYNTQARCQYFNAIGPSILQ</sequence>
<evidence type="ECO:0000256" key="3">
    <source>
        <dbReference type="RuleBase" id="RU361235"/>
    </source>
</evidence>
<dbReference type="InterPro" id="IPR050309">
    <property type="entry name" value="Type-B_Carboxylest/Lipase"/>
</dbReference>
<comment type="caution">
    <text evidence="5">The sequence shown here is derived from an EMBL/GenBank/DDBJ whole genome shotgun (WGS) entry which is preliminary data.</text>
</comment>
<dbReference type="EC" id="3.1.1.-" evidence="3"/>
<feature type="chain" id="PRO_5045001188" description="Carboxylic ester hydrolase" evidence="3">
    <location>
        <begin position="20"/>
        <end position="540"/>
    </location>
</feature>
<accession>A0ABR1QRC9</accession>
<keyword evidence="3" id="KW-0732">Signal</keyword>
<dbReference type="Pfam" id="PF00135">
    <property type="entry name" value="COesterase"/>
    <property type="match status" value="1"/>
</dbReference>
<feature type="domain" description="Carboxylesterase type B" evidence="4">
    <location>
        <begin position="21"/>
        <end position="516"/>
    </location>
</feature>
<dbReference type="InterPro" id="IPR019819">
    <property type="entry name" value="Carboxylesterase_B_CS"/>
</dbReference>
<gene>
    <name evidence="5" type="ORF">PG986_003323</name>
</gene>
<dbReference type="Gene3D" id="3.40.50.1820">
    <property type="entry name" value="alpha/beta hydrolase"/>
    <property type="match status" value="1"/>
</dbReference>
<dbReference type="PROSITE" id="PS00122">
    <property type="entry name" value="CARBOXYLESTERASE_B_1"/>
    <property type="match status" value="1"/>
</dbReference>
<reference evidence="5 6" key="1">
    <citation type="submission" date="2023-01" db="EMBL/GenBank/DDBJ databases">
        <title>Analysis of 21 Apiospora genomes using comparative genomics revels a genus with tremendous synthesis potential of carbohydrate active enzymes and secondary metabolites.</title>
        <authorList>
            <person name="Sorensen T."/>
        </authorList>
    </citation>
    <scope>NUCLEOTIDE SEQUENCE [LARGE SCALE GENOMIC DNA]</scope>
    <source>
        <strain evidence="5 6">CBS 24483</strain>
    </source>
</reference>
<evidence type="ECO:0000313" key="6">
    <source>
        <dbReference type="Proteomes" id="UP001391051"/>
    </source>
</evidence>
<dbReference type="PROSITE" id="PS00941">
    <property type="entry name" value="CARBOXYLESTERASE_B_2"/>
    <property type="match status" value="1"/>
</dbReference>
<comment type="similarity">
    <text evidence="1 3">Belongs to the type-B carboxylesterase/lipase family.</text>
</comment>
<keyword evidence="2 3" id="KW-0378">Hydrolase</keyword>
<dbReference type="GeneID" id="92072607"/>
<feature type="signal peptide" evidence="3">
    <location>
        <begin position="1"/>
        <end position="19"/>
    </location>
</feature>
<dbReference type="EMBL" id="JAQQWE010000002">
    <property type="protein sequence ID" value="KAK7962498.1"/>
    <property type="molecule type" value="Genomic_DNA"/>
</dbReference>
<dbReference type="RefSeq" id="XP_066704609.1">
    <property type="nucleotide sequence ID" value="XM_066839545.1"/>
</dbReference>